<evidence type="ECO:0000313" key="2">
    <source>
        <dbReference type="Proteomes" id="UP000261080"/>
    </source>
</evidence>
<name>A0A3E3JYB9_9FIRM</name>
<evidence type="ECO:0008006" key="3">
    <source>
        <dbReference type="Google" id="ProtNLM"/>
    </source>
</evidence>
<dbReference type="EMBL" id="QVLX01000018">
    <property type="protein sequence ID" value="RGE84333.1"/>
    <property type="molecule type" value="Genomic_DNA"/>
</dbReference>
<dbReference type="Proteomes" id="UP000261080">
    <property type="component" value="Unassembled WGS sequence"/>
</dbReference>
<gene>
    <name evidence="1" type="ORF">DW016_15695</name>
</gene>
<dbReference type="AlphaFoldDB" id="A0A3E3JYB9"/>
<reference evidence="1 2" key="1">
    <citation type="submission" date="2018-08" db="EMBL/GenBank/DDBJ databases">
        <title>A genome reference for cultivated species of the human gut microbiota.</title>
        <authorList>
            <person name="Zou Y."/>
            <person name="Xue W."/>
            <person name="Luo G."/>
        </authorList>
    </citation>
    <scope>NUCLEOTIDE SEQUENCE [LARGE SCALE GENOMIC DNA]</scope>
    <source>
        <strain evidence="1 2">AF37-2AT</strain>
    </source>
</reference>
<organism evidence="1 2">
    <name type="scientific">Sellimonas intestinalis</name>
    <dbReference type="NCBI Taxonomy" id="1653434"/>
    <lineage>
        <taxon>Bacteria</taxon>
        <taxon>Bacillati</taxon>
        <taxon>Bacillota</taxon>
        <taxon>Clostridia</taxon>
        <taxon>Lachnospirales</taxon>
        <taxon>Lachnospiraceae</taxon>
        <taxon>Sellimonas</taxon>
    </lineage>
</organism>
<evidence type="ECO:0000313" key="1">
    <source>
        <dbReference type="EMBL" id="RGE84333.1"/>
    </source>
</evidence>
<comment type="caution">
    <text evidence="1">The sequence shown here is derived from an EMBL/GenBank/DDBJ whole genome shotgun (WGS) entry which is preliminary data.</text>
</comment>
<accession>A0A3E3JYB9</accession>
<protein>
    <recommendedName>
        <fullName evidence="3">HK97 gp10 family phage protein</fullName>
    </recommendedName>
</protein>
<sequence>MPREGIRPEKLAFEIEKQLKEYTDEIKETVWDIAMDVSEDAVKRLKEESPKGRQSGKYAKSWARTTDRNGIIIHAGRGEYRLTHLLEKGHALKRGGRKVGKSPAYPHIEKVEKECVEQYVEEIERRLGQ</sequence>
<keyword evidence="2" id="KW-1185">Reference proteome</keyword>
<proteinExistence type="predicted"/>